<feature type="non-terminal residue" evidence="2">
    <location>
        <position position="1"/>
    </location>
</feature>
<evidence type="ECO:0000256" key="1">
    <source>
        <dbReference type="SAM" id="MobiDB-lite"/>
    </source>
</evidence>
<keyword evidence="3" id="KW-1185">Reference proteome</keyword>
<evidence type="ECO:0000313" key="2">
    <source>
        <dbReference type="EMBL" id="MBB5020562.1"/>
    </source>
</evidence>
<protein>
    <submittedName>
        <fullName evidence="2">Uncharacterized protein</fullName>
    </submittedName>
</protein>
<reference evidence="2 3" key="1">
    <citation type="submission" date="2020-08" db="EMBL/GenBank/DDBJ databases">
        <title>Genomic Encyclopedia of Type Strains, Phase IV (KMG-IV): sequencing the most valuable type-strain genomes for metagenomic binning, comparative biology and taxonomic classification.</title>
        <authorList>
            <person name="Goeker M."/>
        </authorList>
    </citation>
    <scope>NUCLEOTIDE SEQUENCE [LARGE SCALE GENOMIC DNA]</scope>
    <source>
        <strain evidence="2 3">DSM 27165</strain>
    </source>
</reference>
<name>A0A840MUT3_9PROT</name>
<sequence length="33" mass="3906">GEDELEQTVGRRESTQRLTEQQSEVRHAFVVKY</sequence>
<dbReference type="Proteomes" id="UP000575898">
    <property type="component" value="Unassembled WGS sequence"/>
</dbReference>
<gene>
    <name evidence="2" type="ORF">HNQ59_003883</name>
</gene>
<feature type="region of interest" description="Disordered" evidence="1">
    <location>
        <begin position="1"/>
        <end position="21"/>
    </location>
</feature>
<evidence type="ECO:0000313" key="3">
    <source>
        <dbReference type="Proteomes" id="UP000575898"/>
    </source>
</evidence>
<comment type="caution">
    <text evidence="2">The sequence shown here is derived from an EMBL/GenBank/DDBJ whole genome shotgun (WGS) entry which is preliminary data.</text>
</comment>
<dbReference type="EMBL" id="JACHHY010000045">
    <property type="protein sequence ID" value="MBB5020562.1"/>
    <property type="molecule type" value="Genomic_DNA"/>
</dbReference>
<proteinExistence type="predicted"/>
<accession>A0A840MUT3</accession>
<dbReference type="AlphaFoldDB" id="A0A840MUT3"/>
<organism evidence="2 3">
    <name type="scientific">Chitinivorax tropicus</name>
    <dbReference type="NCBI Taxonomy" id="714531"/>
    <lineage>
        <taxon>Bacteria</taxon>
        <taxon>Pseudomonadati</taxon>
        <taxon>Pseudomonadota</taxon>
        <taxon>Betaproteobacteria</taxon>
        <taxon>Chitinivorax</taxon>
    </lineage>
</organism>